<evidence type="ECO:0000259" key="1">
    <source>
        <dbReference type="Pfam" id="PF07705"/>
    </source>
</evidence>
<dbReference type="InterPro" id="IPR037149">
    <property type="entry name" value="PA_heptamer_dom_sf"/>
</dbReference>
<sequence>MTRHHLLLRSVSLMLAMAMVITSLVPLVDAYQKTSGRMSSIGGGIRSNLLAPHDVLFRTEITVQTPAQWARLETLGVTILAHHDVNAIVLVDYEQLADLARLRFQPTNSTAYGDLLHAGTEQKPWLIGSLRPLSNRVQRTRVAIDSPLAMLSTRESPTSPELLPLRTAVQQLSPEQRTALSTLPSLDDDGDGLTNTEEGWWCTDPLNANSDGDAQGYTDGQEVSALIDVTQPRNVRWGYGPPFGPPNAWPNFNNRDGTGVKVCNDGDFDTIPDYAEVFMVGTRVPYESTDNDKFDDGQELFGVTYCPGAPTNCGYGSYPAVEYWNFIKAPMPNWVLSPGDSPFVAAFPVPEVTVEANSWTVERVTTITTSQGEMVETTNSYETAVTRGQSTSIANTVTWNEWEEVSEAIETPLARYGLESQAIQECTPVGSLKCRTWGATKVVGGNIVKDVVGDASKSGAVAGFWIGCTVGGPLGCIAGAGAGYIGGALLETWSEHSTDGGWADLTAKDAVESQNGSSQYPPQYTSSSSTSISSSNASASIVVQNNNNIDMQGVVNSLDGVQYAINQQGQLLSRGLQDISYAISQPRLTETRTSGKSWGGAQTTTHEVYEEHTISEGEAFTSGQNWSTAWAVDSSHAADLTFRYSVRNAGTEYARELSNLVVNIYIGDDKLPTISYPAWQQFADGKLENLFPVGPNTPPGVVSTRTFASNAIPLSLEQMKRIDLGERLTVKVESYSFGADELFYTDAINGGVTVFIEDGVEDGDETVDQYVIPTWGAESVQDVLMRYFPHAEDVDGNLNSLWTPEFNGINAPTWHEHYLSDIAWWNVYLTQADAGDTPLHQLPSRAGSGILFRFNRDSDRDGYNDRAEFRYYCSLPANHDDRPRCSDAHLRPEIHPQPEVLAGYVVERSGNIATVKLALENTGTFDAYGIDAVMYSPDETTTIGNNTVGGNGKVRPGNKVTVGSIIKAPDLSNWGASRARPYAAGEYSGAVDRTLTFTAQTPGVVGTGSTAVAWNDGAGASGVLQLGGSYRAPLPLDVAHGVQVGFNTGTIDAGARFSVQALTSRDTFTYTINSEPFIPPVIVVSYSDPQGSHRFVTPVQLPALGDSLVPHIDAMLEGLELKIVSTASFITDGTNTTNLVVYNPHPATIQNGHLHLNFVSDGTLVLEKSYTLDLPAGPTTFAAAWSVTEFSADYNPDGDNLLIAFWTDSENNIIDSAARPLSSFQADPSPKVATDETRLTWDFGEVSQGTLLKHRLALANVGTGSLQAYLTSAPGLSLGSRPEVVDTADLGYYELILRTAELPVGPYDQVVTVRTSDPDQPILAIRIQGTVRAISGDIPGGLQRPLDVQVAVQGPLSQGYWVPFTHSLGPAPESLHPVRVYAQDYSTLYGVGKYATDFGAGTASYDMFGDGRDGAMPGSGNLDNNNGFGIAVVNSGSAGATSINVTDVYAGWRINPGDAVLIHQAQGAGAGCWEMNKAVSDYVGADYVGGTAAIQLEKPLKCNYASGGNNRAQVLRVPQYSTCNVTGTVTPLYGWNGSSGGIFAVMCNEAMTISGGVVANGGNGATASDGFPSGGSGAGFRGGQGDAVYNDNYGCGHAGEGTPGIADCNSHYPNGNGGAAGSGNPQVGNYGTGGGGGNGTAGGNSTAGGIGVGGYVAGNAELTNIVFGGGGGGSNDNPGNSIGGGGGGGGIVVLSARTLSISGLIQANGGQGGGNKWGAGGGSGGSVLIRGDNLTLNTQRISVLGGAARMNGGAGGLGRIRVEYCTSATGYADAGGTPVKINCYVAEQTEAAPYTTGRLNLPEPVPVSKTYQVQYGRRLIFSGSASQATTLRVGAGMFSTATLQALVSGLPTNASFALDIGANGSNEWEGTVANISTNNSPNLATAFNAYWASQGAPVTGSLDVPVRVTLSQPGQVLISNLHITTAGSKQRTLRMNAGTVTEATLELAFGGSGQQNVSIAVDVGADGSLDWIGSVNTTLPKHVTTGNIANALSAFLAQKSGMVDIPLRIFVAPDIDVKLYDANITIEPMIDLIPEGLGGPVIAVGVQQVGSPSFTEGDMIPVQTTLTNLGSQDSGSVTVAFYAYTKLWGDMYIGSTFVPNVSAGSSIPTILDWNTLGFTGLVTITAVVDPYNRVVETDKTNNTASAGIPILTRPDLSFTAFNLSNAEPMAGEPVEIVATLANHGQTAAGTQAVALYRDNPDGGGLPLQAQTVASVEGEATHTVSFTWTPEEPGMHRLFLRADRDAQVNESDKSNNDRWLDVYVGFASPLDIDSGRAGDTVYSSAQGYGAVDRGEPDETGNCGEAPHQYYRRDPSGRVVYRFDHLLPGHFYHLDLVLYECGQNAGRQQRVSVDGIEIAGPVDLGSGEVQNLSLLLDPALYADRSIEVAVTVDGSGGAIVNQIALVDVDYRYADAGGASDVRYPTGARAYGWLDGVAQTPWGTLPYRSLRENQSGNEVRYRFDALDPNKAYRVHFSFFLGSGNNRVQQIWIDDIPLSGDFTLVAGQRNDQRVDLPRESYADGSIVVAVRRADGAATGALINEVALEELTQRQTVTCQVTPTPSWSVAFGNVTVAGQPAPAGTVITAETPRGEVVGCFVVESTGQYGFMSVYGEDATGTPVIPGMRPGEPVVFRVNGAMAVPTPQFTWQDNKTRTRIDLAAGITQSQYTLLRPNWNLVSTRMTPPVPLLDIVFRSIAGKYCLVLGARGIYDCNLPPGFQSLKEITPGKAYYTRITGGASVNLVVEGIPLSADTPITLERGLNWVGYLPTARQPVTTTLASINDQLLQVADGQGRIYDPAEPEFSTLQELVPGQGYLVHLSSAATLVYPTTTAATIDDPSPMIGADGPITVHCGGVEPTPYFTAIYGKLTIDGAAAMVGSRVEAYTPRGDMAGCFTVTKAGQYGFLTIFGADSTADGLPGFLDGEPIHLRVDGVTIELNEPLIWQNDQFTRRLNLEMTTPDRTLLYLPLIRR</sequence>
<feature type="domain" description="CARDB" evidence="1">
    <location>
        <begin position="2154"/>
        <end position="2255"/>
    </location>
</feature>
<dbReference type="GO" id="GO:0051260">
    <property type="term" value="P:protein homooligomerization"/>
    <property type="evidence" value="ECO:0007669"/>
    <property type="project" value="InterPro"/>
</dbReference>
<dbReference type="InterPro" id="IPR013783">
    <property type="entry name" value="Ig-like_fold"/>
</dbReference>
<dbReference type="Pfam" id="PF07705">
    <property type="entry name" value="CARDB"/>
    <property type="match status" value="2"/>
</dbReference>
<keyword evidence="3" id="KW-1185">Reference proteome</keyword>
<reference evidence="2 3" key="1">
    <citation type="submission" date="2016-05" db="EMBL/GenBank/DDBJ databases">
        <authorList>
            <person name="Lavstsen T."/>
            <person name="Jespersen J.S."/>
        </authorList>
    </citation>
    <scope>NUCLEOTIDE SEQUENCE [LARGE SCALE GENOMIC DNA]</scope>
    <source>
        <strain evidence="2 3">B7-9</strain>
    </source>
</reference>
<dbReference type="Gene3D" id="2.60.120.240">
    <property type="entry name" value="Protective antigen, heptamerisation domain"/>
    <property type="match status" value="1"/>
</dbReference>
<feature type="domain" description="CARDB" evidence="1">
    <location>
        <begin position="2047"/>
        <end position="2145"/>
    </location>
</feature>
<accession>A0A2H3KH99</accession>
<dbReference type="Proteomes" id="UP000220922">
    <property type="component" value="Unassembled WGS sequence"/>
</dbReference>
<dbReference type="OrthoDB" id="7794186at2"/>
<proteinExistence type="predicted"/>
<organism evidence="2 3">
    <name type="scientific">Candidatus Chloroploca asiatica</name>
    <dbReference type="NCBI Taxonomy" id="1506545"/>
    <lineage>
        <taxon>Bacteria</taxon>
        <taxon>Bacillati</taxon>
        <taxon>Chloroflexota</taxon>
        <taxon>Chloroflexia</taxon>
        <taxon>Chloroflexales</taxon>
        <taxon>Chloroflexineae</taxon>
        <taxon>Oscillochloridaceae</taxon>
        <taxon>Candidatus Chloroploca</taxon>
    </lineage>
</organism>
<comment type="caution">
    <text evidence="2">The sequence shown here is derived from an EMBL/GenBank/DDBJ whole genome shotgun (WGS) entry which is preliminary data.</text>
</comment>
<evidence type="ECO:0000313" key="3">
    <source>
        <dbReference type="Proteomes" id="UP000220922"/>
    </source>
</evidence>
<dbReference type="RefSeq" id="WP_141509075.1">
    <property type="nucleotide sequence ID" value="NZ_LYXE01000163.1"/>
</dbReference>
<evidence type="ECO:0000313" key="2">
    <source>
        <dbReference type="EMBL" id="PDV97123.1"/>
    </source>
</evidence>
<dbReference type="EMBL" id="LYXE01000163">
    <property type="protein sequence ID" value="PDV97123.1"/>
    <property type="molecule type" value="Genomic_DNA"/>
</dbReference>
<dbReference type="Gene3D" id="2.60.40.10">
    <property type="entry name" value="Immunoglobulins"/>
    <property type="match status" value="2"/>
</dbReference>
<name>A0A2H3KH99_9CHLR</name>
<protein>
    <recommendedName>
        <fullName evidence="1">CARDB domain-containing protein</fullName>
    </recommendedName>
</protein>
<dbReference type="InterPro" id="IPR011635">
    <property type="entry name" value="CARDB"/>
</dbReference>
<gene>
    <name evidence="2" type="ORF">A9Q02_19245</name>
</gene>